<dbReference type="PRINTS" id="PR00061">
    <property type="entry name" value="RIBOSOMALL19"/>
</dbReference>
<proteinExistence type="inferred from homology"/>
<dbReference type="FunFam" id="2.30.30.790:FF:000001">
    <property type="entry name" value="50S ribosomal protein L19"/>
    <property type="match status" value="1"/>
</dbReference>
<evidence type="ECO:0000256" key="4">
    <source>
        <dbReference type="ARBA" id="ARBA00035171"/>
    </source>
</evidence>
<comment type="similarity">
    <text evidence="1 5 6">Belongs to the bacterial ribosomal protein bL19 family.</text>
</comment>
<keyword evidence="3 5" id="KW-0687">Ribonucleoprotein</keyword>
<dbReference type="AlphaFoldDB" id="A0A1C7NZ44"/>
<keyword evidence="2 5" id="KW-0689">Ribosomal protein</keyword>
<evidence type="ECO:0000256" key="7">
    <source>
        <dbReference type="SAM" id="Coils"/>
    </source>
</evidence>
<evidence type="ECO:0000256" key="2">
    <source>
        <dbReference type="ARBA" id="ARBA00022980"/>
    </source>
</evidence>
<keyword evidence="9" id="KW-1185">Reference proteome</keyword>
<name>A0A1C7NZ44_9HYPH</name>
<gene>
    <name evidence="5" type="primary">rplS</name>
    <name evidence="8" type="ORF">ADU59_16585</name>
</gene>
<evidence type="ECO:0000256" key="3">
    <source>
        <dbReference type="ARBA" id="ARBA00023274"/>
    </source>
</evidence>
<dbReference type="STRING" id="1612624.ADU59_16585"/>
<dbReference type="RefSeq" id="WP_068955261.1">
    <property type="nucleotide sequence ID" value="NZ_LGLV01000010.1"/>
</dbReference>
<dbReference type="NCBIfam" id="TIGR01024">
    <property type="entry name" value="rplS_bact"/>
    <property type="match status" value="1"/>
</dbReference>
<dbReference type="GO" id="GO:0022625">
    <property type="term" value="C:cytosolic large ribosomal subunit"/>
    <property type="evidence" value="ECO:0007669"/>
    <property type="project" value="TreeGrafter"/>
</dbReference>
<dbReference type="PROSITE" id="PS01015">
    <property type="entry name" value="RIBOSOMAL_L19"/>
    <property type="match status" value="1"/>
</dbReference>
<evidence type="ECO:0000313" key="9">
    <source>
        <dbReference type="Proteomes" id="UP000093111"/>
    </source>
</evidence>
<dbReference type="HAMAP" id="MF_00402">
    <property type="entry name" value="Ribosomal_bL19"/>
    <property type="match status" value="1"/>
</dbReference>
<dbReference type="SUPFAM" id="SSF50104">
    <property type="entry name" value="Translation proteins SH3-like domain"/>
    <property type="match status" value="1"/>
</dbReference>
<dbReference type="InterPro" id="IPR001857">
    <property type="entry name" value="Ribosomal_bL19"/>
</dbReference>
<protein>
    <recommendedName>
        <fullName evidence="4 5">Large ribosomal subunit protein bL19</fullName>
    </recommendedName>
</protein>
<evidence type="ECO:0000256" key="6">
    <source>
        <dbReference type="RuleBase" id="RU000559"/>
    </source>
</evidence>
<dbReference type="PANTHER" id="PTHR15680:SF9">
    <property type="entry name" value="LARGE RIBOSOMAL SUBUNIT PROTEIN BL19M"/>
    <property type="match status" value="1"/>
</dbReference>
<sequence>MNIIQQLEAEQVAKIAAKRTLPEFSAGDTVRVNVRVTEGTRTRIQAYEGVCIARSGGGINESFTVRKISYGEGVERVFPVYSPLVEGVEIIRRGKVRRAKLYYLRDRRGKSARIVEDTGVRARKLNDAERAAVAEEKARLEAEKVAAAQALAAEKAAAEAAAAEAAAAKAAEEAAAAAAAAEPAAE</sequence>
<dbReference type="Proteomes" id="UP000093111">
    <property type="component" value="Unassembled WGS sequence"/>
</dbReference>
<dbReference type="OrthoDB" id="9803541at2"/>
<dbReference type="EMBL" id="LGLV01000010">
    <property type="protein sequence ID" value="OBZ94302.1"/>
    <property type="molecule type" value="Genomic_DNA"/>
</dbReference>
<dbReference type="InterPro" id="IPR018257">
    <property type="entry name" value="Ribosomal_bL19_CS"/>
</dbReference>
<dbReference type="InterPro" id="IPR008991">
    <property type="entry name" value="Translation_prot_SH3-like_sf"/>
</dbReference>
<keyword evidence="7" id="KW-0175">Coiled coil</keyword>
<dbReference type="Gene3D" id="2.30.30.790">
    <property type="match status" value="1"/>
</dbReference>
<evidence type="ECO:0000256" key="1">
    <source>
        <dbReference type="ARBA" id="ARBA00005781"/>
    </source>
</evidence>
<feature type="coiled-coil region" evidence="7">
    <location>
        <begin position="125"/>
        <end position="173"/>
    </location>
</feature>
<reference evidence="8 9" key="1">
    <citation type="journal article" date="2016" name="Syst. Appl. Microbiol.">
        <title>Pararhizobium polonicum sp. nov. isolated from tumors on stone fruit rootstocks.</title>
        <authorList>
            <person name="Pulawska J."/>
            <person name="Kuzmanovic N."/>
            <person name="Willems A."/>
            <person name="Pothier J.F."/>
        </authorList>
    </citation>
    <scope>NUCLEOTIDE SEQUENCE [LARGE SCALE GENOMIC DNA]</scope>
    <source>
        <strain evidence="8 9">F5.1</strain>
    </source>
</reference>
<dbReference type="PATRIC" id="fig|1612624.7.peg.5248"/>
<comment type="function">
    <text evidence="5 6">This protein is located at the 30S-50S ribosomal subunit interface and may play a role in the structure and function of the aminoacyl-tRNA binding site.</text>
</comment>
<dbReference type="GO" id="GO:0006412">
    <property type="term" value="P:translation"/>
    <property type="evidence" value="ECO:0007669"/>
    <property type="project" value="UniProtKB-UniRule"/>
</dbReference>
<evidence type="ECO:0000256" key="5">
    <source>
        <dbReference type="HAMAP-Rule" id="MF_00402"/>
    </source>
</evidence>
<dbReference type="Pfam" id="PF01245">
    <property type="entry name" value="Ribosomal_L19"/>
    <property type="match status" value="1"/>
</dbReference>
<evidence type="ECO:0000313" key="8">
    <source>
        <dbReference type="EMBL" id="OBZ94302.1"/>
    </source>
</evidence>
<organism evidence="8 9">
    <name type="scientific">Pararhizobium polonicum</name>
    <dbReference type="NCBI Taxonomy" id="1612624"/>
    <lineage>
        <taxon>Bacteria</taxon>
        <taxon>Pseudomonadati</taxon>
        <taxon>Pseudomonadota</taxon>
        <taxon>Alphaproteobacteria</taxon>
        <taxon>Hyphomicrobiales</taxon>
        <taxon>Rhizobiaceae</taxon>
        <taxon>Rhizobium/Agrobacterium group</taxon>
        <taxon>Pararhizobium</taxon>
    </lineage>
</organism>
<dbReference type="PANTHER" id="PTHR15680">
    <property type="entry name" value="RIBOSOMAL PROTEIN L19"/>
    <property type="match status" value="1"/>
</dbReference>
<dbReference type="InterPro" id="IPR038657">
    <property type="entry name" value="Ribosomal_bL19_sf"/>
</dbReference>
<comment type="caution">
    <text evidence="8">The sequence shown here is derived from an EMBL/GenBank/DDBJ whole genome shotgun (WGS) entry which is preliminary data.</text>
</comment>
<dbReference type="GO" id="GO:0003735">
    <property type="term" value="F:structural constituent of ribosome"/>
    <property type="evidence" value="ECO:0007669"/>
    <property type="project" value="InterPro"/>
</dbReference>
<accession>A0A1C7NZ44</accession>